<dbReference type="InterPro" id="IPR051924">
    <property type="entry name" value="GST_Kappa/NadH"/>
</dbReference>
<dbReference type="InterPro" id="IPR014440">
    <property type="entry name" value="HCCAis_GSTk"/>
</dbReference>
<organism evidence="4 5">
    <name type="scientific">Parvibaculum lavamentivorans (strain DS-1 / DSM 13023 / NCIMB 13966)</name>
    <dbReference type="NCBI Taxonomy" id="402881"/>
    <lineage>
        <taxon>Bacteria</taxon>
        <taxon>Pseudomonadati</taxon>
        <taxon>Pseudomonadota</taxon>
        <taxon>Alphaproteobacteria</taxon>
        <taxon>Hyphomicrobiales</taxon>
        <taxon>Parvibaculaceae</taxon>
        <taxon>Parvibaculum</taxon>
    </lineage>
</organism>
<feature type="domain" description="DSBA-like thioredoxin" evidence="3">
    <location>
        <begin position="5"/>
        <end position="198"/>
    </location>
</feature>
<dbReference type="EMBL" id="CP000774">
    <property type="protein sequence ID" value="ABS65248.1"/>
    <property type="molecule type" value="Genomic_DNA"/>
</dbReference>
<protein>
    <recommendedName>
        <fullName evidence="1">2-hydroxychromene-2-carboxylate isomerase</fullName>
        <ecNumber evidence="1">5.99.1.4</ecNumber>
    </recommendedName>
</protein>
<reference evidence="4 5" key="1">
    <citation type="journal article" date="2011" name="Stand. Genomic Sci.">
        <title>Complete genome sequence of Parvibaculum lavamentivorans type strain (DS-1(T)).</title>
        <authorList>
            <person name="Schleheck D."/>
            <person name="Weiss M."/>
            <person name="Pitluck S."/>
            <person name="Bruce D."/>
            <person name="Land M.L."/>
            <person name="Han S."/>
            <person name="Saunders E."/>
            <person name="Tapia R."/>
            <person name="Detter C."/>
            <person name="Brettin T."/>
            <person name="Han J."/>
            <person name="Woyke T."/>
            <person name="Goodwin L."/>
            <person name="Pennacchio L."/>
            <person name="Nolan M."/>
            <person name="Cook A.M."/>
            <person name="Kjelleberg S."/>
            <person name="Thomas T."/>
        </authorList>
    </citation>
    <scope>NUCLEOTIDE SEQUENCE [LARGE SCALE GENOMIC DNA]</scope>
    <source>
        <strain evidence="5">DS-1 / DSM 13023 / NCIMB 13966</strain>
    </source>
</reference>
<dbReference type="eggNOG" id="COG3917">
    <property type="taxonomic scope" value="Bacteria"/>
</dbReference>
<dbReference type="SUPFAM" id="SSF52833">
    <property type="entry name" value="Thioredoxin-like"/>
    <property type="match status" value="1"/>
</dbReference>
<dbReference type="PANTHER" id="PTHR42943:SF2">
    <property type="entry name" value="GLUTATHIONE S-TRANSFERASE KAPPA 1"/>
    <property type="match status" value="1"/>
</dbReference>
<dbReference type="GO" id="GO:0004602">
    <property type="term" value="F:glutathione peroxidase activity"/>
    <property type="evidence" value="ECO:0007669"/>
    <property type="project" value="TreeGrafter"/>
</dbReference>
<sequence length="200" mass="21968">MTKKVEFLFDFGSPNAYLAAKALPAIEQRTGARFQYVPVLLGGIFKATGNVSPAISEAGIKNKPEYGMLEIERFIKKHGLTKFKFNAHFPVNTLQIMRGAIAAEMDGALPKYFEVVASAMWEQSLKMDDPEIIKATLDAGGIDGAHILARIQEPDVKAKLVANTEDAVNRGAFGIPTFFVDGEIYFGKDRLRDVEEAIVT</sequence>
<dbReference type="InterPro" id="IPR036249">
    <property type="entry name" value="Thioredoxin-like_sf"/>
</dbReference>
<comment type="catalytic activity">
    <reaction evidence="1">
        <text>2-hydroxychromene-2-carboxylate = (3E)-4-(2-hydroxyphenyl)-2-oxobut-3-enoate</text>
        <dbReference type="Rhea" id="RHEA:27401"/>
        <dbReference type="ChEBI" id="CHEBI:59350"/>
        <dbReference type="ChEBI" id="CHEBI:59353"/>
        <dbReference type="EC" id="5.99.1.4"/>
    </reaction>
</comment>
<dbReference type="GO" id="GO:0006749">
    <property type="term" value="P:glutathione metabolic process"/>
    <property type="evidence" value="ECO:0007669"/>
    <property type="project" value="TreeGrafter"/>
</dbReference>
<evidence type="ECO:0000259" key="3">
    <source>
        <dbReference type="Pfam" id="PF01323"/>
    </source>
</evidence>
<keyword evidence="1" id="KW-0413">Isomerase</keyword>
<dbReference type="CDD" id="cd03022">
    <property type="entry name" value="DsbA_HCCA_Iso"/>
    <property type="match status" value="1"/>
</dbReference>
<proteinExistence type="inferred from homology"/>
<accession>A7HZB5</accession>
<dbReference type="InterPro" id="IPR001853">
    <property type="entry name" value="DSBA-like_thioredoxin_dom"/>
</dbReference>
<dbReference type="GO" id="GO:0018845">
    <property type="term" value="F:2-hydroxychromene-2-carboxylate isomerase activity"/>
    <property type="evidence" value="ECO:0007669"/>
    <property type="project" value="UniProtKB-UniRule"/>
</dbReference>
<dbReference type="Proteomes" id="UP000006377">
    <property type="component" value="Chromosome"/>
</dbReference>
<dbReference type="GO" id="GO:0004364">
    <property type="term" value="F:glutathione transferase activity"/>
    <property type="evidence" value="ECO:0007669"/>
    <property type="project" value="TreeGrafter"/>
</dbReference>
<dbReference type="KEGG" id="pla:Plav_3650"/>
<dbReference type="OrthoDB" id="5244108at2"/>
<dbReference type="Pfam" id="PF01323">
    <property type="entry name" value="DSBA"/>
    <property type="match status" value="1"/>
</dbReference>
<dbReference type="Gene3D" id="3.40.30.10">
    <property type="entry name" value="Glutaredoxin"/>
    <property type="match status" value="1"/>
</dbReference>
<dbReference type="PANTHER" id="PTHR42943">
    <property type="entry name" value="GLUTATHIONE S-TRANSFERASE KAPPA"/>
    <property type="match status" value="1"/>
</dbReference>
<dbReference type="HOGENOM" id="CLU_069253_1_3_5"/>
<feature type="active site" description="Nucleophile" evidence="2">
    <location>
        <position position="13"/>
    </location>
</feature>
<evidence type="ECO:0000313" key="4">
    <source>
        <dbReference type="EMBL" id="ABS65248.1"/>
    </source>
</evidence>
<dbReference type="InterPro" id="IPR044087">
    <property type="entry name" value="NahD-like"/>
</dbReference>
<evidence type="ECO:0000313" key="5">
    <source>
        <dbReference type="Proteomes" id="UP000006377"/>
    </source>
</evidence>
<dbReference type="PIRSF" id="PIRSF006386">
    <property type="entry name" value="HCCAis_GSTk"/>
    <property type="match status" value="1"/>
</dbReference>
<dbReference type="RefSeq" id="WP_012112509.1">
    <property type="nucleotide sequence ID" value="NC_009719.1"/>
</dbReference>
<dbReference type="STRING" id="402881.Plav_3650"/>
<keyword evidence="5" id="KW-1185">Reference proteome</keyword>
<dbReference type="EC" id="5.99.1.4" evidence="1"/>
<name>A7HZB5_PARL1</name>
<dbReference type="AlphaFoldDB" id="A7HZB5"/>
<evidence type="ECO:0000256" key="1">
    <source>
        <dbReference type="PIRNR" id="PIRNR006386"/>
    </source>
</evidence>
<dbReference type="GO" id="GO:1901170">
    <property type="term" value="P:naphthalene catabolic process"/>
    <property type="evidence" value="ECO:0007669"/>
    <property type="project" value="InterPro"/>
</dbReference>
<comment type="similarity">
    <text evidence="1">Belongs to the GST superfamily. NadH family.</text>
</comment>
<evidence type="ECO:0000256" key="2">
    <source>
        <dbReference type="PIRSR" id="PIRSR006386-1"/>
    </source>
</evidence>
<gene>
    <name evidence="4" type="ordered locus">Plav_3650</name>
</gene>